<dbReference type="EMBL" id="CAJOBJ010067601">
    <property type="protein sequence ID" value="CAF4445918.1"/>
    <property type="molecule type" value="Genomic_DNA"/>
</dbReference>
<dbReference type="SUPFAM" id="SSF81324">
    <property type="entry name" value="Voltage-gated potassium channels"/>
    <property type="match status" value="1"/>
</dbReference>
<keyword evidence="4 5" id="KW-0472">Membrane</keyword>
<evidence type="ECO:0000256" key="4">
    <source>
        <dbReference type="ARBA" id="ARBA00023136"/>
    </source>
</evidence>
<evidence type="ECO:0000313" key="7">
    <source>
        <dbReference type="EMBL" id="CAF4318122.1"/>
    </source>
</evidence>
<feature type="transmembrane region" description="Helical" evidence="5">
    <location>
        <begin position="54"/>
        <end position="74"/>
    </location>
</feature>
<dbReference type="Pfam" id="PF00520">
    <property type="entry name" value="Ion_trans"/>
    <property type="match status" value="1"/>
</dbReference>
<evidence type="ECO:0000256" key="3">
    <source>
        <dbReference type="ARBA" id="ARBA00022989"/>
    </source>
</evidence>
<dbReference type="EMBL" id="CAJOBH010038973">
    <property type="protein sequence ID" value="CAF4318122.1"/>
    <property type="molecule type" value="Genomic_DNA"/>
</dbReference>
<keyword evidence="2 5" id="KW-0812">Transmembrane</keyword>
<dbReference type="Proteomes" id="UP000676336">
    <property type="component" value="Unassembled WGS sequence"/>
</dbReference>
<dbReference type="InterPro" id="IPR028823">
    <property type="entry name" value="NALCN"/>
</dbReference>
<dbReference type="GO" id="GO:0005886">
    <property type="term" value="C:plasma membrane"/>
    <property type="evidence" value="ECO:0007669"/>
    <property type="project" value="TreeGrafter"/>
</dbReference>
<evidence type="ECO:0000259" key="6">
    <source>
        <dbReference type="Pfam" id="PF00520"/>
    </source>
</evidence>
<evidence type="ECO:0000313" key="8">
    <source>
        <dbReference type="EMBL" id="CAF4425137.1"/>
    </source>
</evidence>
<dbReference type="AlphaFoldDB" id="A0A8S2U089"/>
<protein>
    <recommendedName>
        <fullName evidence="6">Ion transport domain-containing protein</fullName>
    </recommendedName>
</protein>
<evidence type="ECO:0000313" key="9">
    <source>
        <dbReference type="EMBL" id="CAF4445918.1"/>
    </source>
</evidence>
<accession>A0A8S2U089</accession>
<feature type="transmembrane region" description="Helical" evidence="5">
    <location>
        <begin position="20"/>
        <end position="47"/>
    </location>
</feature>
<organism evidence="7 10">
    <name type="scientific">Rotaria magnacalcarata</name>
    <dbReference type="NCBI Taxonomy" id="392030"/>
    <lineage>
        <taxon>Eukaryota</taxon>
        <taxon>Metazoa</taxon>
        <taxon>Spiralia</taxon>
        <taxon>Gnathifera</taxon>
        <taxon>Rotifera</taxon>
        <taxon>Eurotatoria</taxon>
        <taxon>Bdelloidea</taxon>
        <taxon>Philodinida</taxon>
        <taxon>Philodinidae</taxon>
        <taxon>Rotaria</taxon>
    </lineage>
</organism>
<feature type="domain" description="Ion transport" evidence="6">
    <location>
        <begin position="4"/>
        <end position="72"/>
    </location>
</feature>
<dbReference type="InterPro" id="IPR027359">
    <property type="entry name" value="Volt_channel_dom_sf"/>
</dbReference>
<proteinExistence type="predicted"/>
<evidence type="ECO:0000313" key="10">
    <source>
        <dbReference type="Proteomes" id="UP000681967"/>
    </source>
</evidence>
<dbReference type="EMBL" id="CAJOBI010063341">
    <property type="protein sequence ID" value="CAF4425137.1"/>
    <property type="molecule type" value="Genomic_DNA"/>
</dbReference>
<dbReference type="PANTHER" id="PTHR46141:SF1">
    <property type="entry name" value="SODIUM LEAK CHANNEL NALCN"/>
    <property type="match status" value="1"/>
</dbReference>
<evidence type="ECO:0000256" key="2">
    <source>
        <dbReference type="ARBA" id="ARBA00022692"/>
    </source>
</evidence>
<dbReference type="GO" id="GO:0032224">
    <property type="term" value="P:positive regulation of synaptic transmission, cholinergic"/>
    <property type="evidence" value="ECO:0007669"/>
    <property type="project" value="TreeGrafter"/>
</dbReference>
<dbReference type="PANTHER" id="PTHR46141">
    <property type="entry name" value="SODIUM LEAK CHANNEL NON-SELECTIVE PROTEIN"/>
    <property type="match status" value="1"/>
</dbReference>
<dbReference type="GO" id="GO:0005261">
    <property type="term" value="F:monoatomic cation channel activity"/>
    <property type="evidence" value="ECO:0007669"/>
    <property type="project" value="InterPro"/>
</dbReference>
<dbReference type="InterPro" id="IPR005821">
    <property type="entry name" value="Ion_trans_dom"/>
</dbReference>
<name>A0A8S2U089_9BILA</name>
<dbReference type="GO" id="GO:0032230">
    <property type="term" value="P:positive regulation of synaptic transmission, GABAergic"/>
    <property type="evidence" value="ECO:0007669"/>
    <property type="project" value="TreeGrafter"/>
</dbReference>
<comment type="subcellular location">
    <subcellularLocation>
        <location evidence="1">Membrane</location>
        <topology evidence="1">Multi-pass membrane protein</topology>
    </subcellularLocation>
</comment>
<sequence>NCALLYKPWKPKEKITQISALISSVFTFLFLVEATMKCIALGVVGYWQSRRNRFDLLVTILGIAWIVLNIISMGQNDLVRTDNYSQ</sequence>
<comment type="caution">
    <text evidence="7">The sequence shown here is derived from an EMBL/GenBank/DDBJ whole genome shotgun (WGS) entry which is preliminary data.</text>
</comment>
<dbReference type="Proteomes" id="UP000681967">
    <property type="component" value="Unassembled WGS sequence"/>
</dbReference>
<evidence type="ECO:0000256" key="1">
    <source>
        <dbReference type="ARBA" id="ARBA00004141"/>
    </source>
</evidence>
<dbReference type="Proteomes" id="UP000681720">
    <property type="component" value="Unassembled WGS sequence"/>
</dbReference>
<keyword evidence="3 5" id="KW-1133">Transmembrane helix</keyword>
<gene>
    <name evidence="7" type="ORF">BYL167_LOCUS28175</name>
    <name evidence="9" type="ORF">GIL414_LOCUS32196</name>
    <name evidence="8" type="ORF">SMN809_LOCUS31552</name>
</gene>
<evidence type="ECO:0000256" key="5">
    <source>
        <dbReference type="SAM" id="Phobius"/>
    </source>
</evidence>
<dbReference type="Gene3D" id="1.20.120.350">
    <property type="entry name" value="Voltage-gated potassium channels. Chain C"/>
    <property type="match status" value="1"/>
</dbReference>
<reference evidence="7" key="1">
    <citation type="submission" date="2021-02" db="EMBL/GenBank/DDBJ databases">
        <authorList>
            <person name="Nowell W R."/>
        </authorList>
    </citation>
    <scope>NUCLEOTIDE SEQUENCE</scope>
</reference>
<feature type="non-terminal residue" evidence="7">
    <location>
        <position position="1"/>
    </location>
</feature>